<organism evidence="1">
    <name type="scientific">Tanacetum cinerariifolium</name>
    <name type="common">Dalmatian daisy</name>
    <name type="synonym">Chrysanthemum cinerariifolium</name>
    <dbReference type="NCBI Taxonomy" id="118510"/>
    <lineage>
        <taxon>Eukaryota</taxon>
        <taxon>Viridiplantae</taxon>
        <taxon>Streptophyta</taxon>
        <taxon>Embryophyta</taxon>
        <taxon>Tracheophyta</taxon>
        <taxon>Spermatophyta</taxon>
        <taxon>Magnoliopsida</taxon>
        <taxon>eudicotyledons</taxon>
        <taxon>Gunneridae</taxon>
        <taxon>Pentapetalae</taxon>
        <taxon>asterids</taxon>
        <taxon>campanulids</taxon>
        <taxon>Asterales</taxon>
        <taxon>Asteraceae</taxon>
        <taxon>Asteroideae</taxon>
        <taxon>Anthemideae</taxon>
        <taxon>Anthemidinae</taxon>
        <taxon>Tanacetum</taxon>
    </lineage>
</organism>
<name>A0A6L2NVD0_TANCI</name>
<gene>
    <name evidence="1" type="ORF">Tci_061287</name>
</gene>
<dbReference type="AlphaFoldDB" id="A0A6L2NVD0"/>
<comment type="caution">
    <text evidence="1">The sequence shown here is derived from an EMBL/GenBank/DDBJ whole genome shotgun (WGS) entry which is preliminary data.</text>
</comment>
<proteinExistence type="predicted"/>
<sequence length="229" mass="26141">MAHDRFEDTLDQTASNLEYDNVCWVRYRFLVVEEALGKKCEDFESDAQEALELLIEVSGRTRNQVALNADSTELSLEIECNIVPRGQGWRYALKTELACVDCDFYLCMKVKAFMESYCQKDRAMGEALPFKEALTAKLDFFRTSFRRVHKIIEKRPLRRVSVGRANRQPTVSCACKEGCSSGHREGKLNDIAKLKYDNTSDINTNDARHTSHSGARAIHLVYIKGMKAR</sequence>
<dbReference type="EMBL" id="BKCJ010009936">
    <property type="protein sequence ID" value="GEU89309.1"/>
    <property type="molecule type" value="Genomic_DNA"/>
</dbReference>
<protein>
    <submittedName>
        <fullName evidence="1">Uncharacterized protein</fullName>
    </submittedName>
</protein>
<evidence type="ECO:0000313" key="1">
    <source>
        <dbReference type="EMBL" id="GEU89309.1"/>
    </source>
</evidence>
<reference evidence="1" key="1">
    <citation type="journal article" date="2019" name="Sci. Rep.">
        <title>Draft genome of Tanacetum cinerariifolium, the natural source of mosquito coil.</title>
        <authorList>
            <person name="Yamashiro T."/>
            <person name="Shiraishi A."/>
            <person name="Satake H."/>
            <person name="Nakayama K."/>
        </authorList>
    </citation>
    <scope>NUCLEOTIDE SEQUENCE</scope>
</reference>
<accession>A0A6L2NVD0</accession>